<dbReference type="EMBL" id="CP003746">
    <property type="protein sequence ID" value="AFU98078.1"/>
    <property type="molecule type" value="Genomic_DNA"/>
</dbReference>
<evidence type="ECO:0000313" key="14">
    <source>
        <dbReference type="Proteomes" id="UP000000466"/>
    </source>
</evidence>
<dbReference type="InterPro" id="IPR015883">
    <property type="entry name" value="Glyco_hydro_20_cat"/>
</dbReference>
<protein>
    <recommendedName>
        <fullName evidence="3">beta-N-acetylhexosaminidase</fullName>
        <ecNumber evidence="3">3.2.1.52</ecNumber>
    </recommendedName>
    <alternativeName>
        <fullName evidence="6">Beta-N-acetylhexosaminidase</fullName>
    </alternativeName>
    <alternativeName>
        <fullName evidence="7">N-acetyl-beta-glucosaminidase</fullName>
    </alternativeName>
</protein>
<feature type="domain" description="Beta-hexosaminidase bacterial type N-terminal" evidence="11">
    <location>
        <begin position="49"/>
        <end position="178"/>
    </location>
</feature>
<dbReference type="Proteomes" id="UP000000466">
    <property type="component" value="Chromosome"/>
</dbReference>
<dbReference type="GO" id="GO:0005975">
    <property type="term" value="P:carbohydrate metabolic process"/>
    <property type="evidence" value="ECO:0007669"/>
    <property type="project" value="InterPro"/>
</dbReference>
<dbReference type="Gene3D" id="3.20.20.80">
    <property type="entry name" value="Glycosidases"/>
    <property type="match status" value="1"/>
</dbReference>
<accession>K4KJB1</accession>
<dbReference type="SUPFAM" id="SSF55545">
    <property type="entry name" value="beta-N-acetylhexosaminidase-like domain"/>
    <property type="match status" value="1"/>
</dbReference>
<evidence type="ECO:0000259" key="10">
    <source>
        <dbReference type="Pfam" id="PF00728"/>
    </source>
</evidence>
<dbReference type="Gene3D" id="3.30.379.10">
    <property type="entry name" value="Chitobiase/beta-hexosaminidase domain 2-like"/>
    <property type="match status" value="1"/>
</dbReference>
<evidence type="ECO:0000256" key="7">
    <source>
        <dbReference type="ARBA" id="ARBA00033000"/>
    </source>
</evidence>
<dbReference type="GO" id="GO:0030203">
    <property type="term" value="P:glycosaminoglycan metabolic process"/>
    <property type="evidence" value="ECO:0007669"/>
    <property type="project" value="TreeGrafter"/>
</dbReference>
<dbReference type="EC" id="3.2.1.52" evidence="3"/>
<dbReference type="InterPro" id="IPR025705">
    <property type="entry name" value="Beta_hexosaminidase_sua/sub"/>
</dbReference>
<dbReference type="HOGENOM" id="CLU_007082_5_0_6"/>
<keyword evidence="9" id="KW-0732">Signal</keyword>
<dbReference type="PRINTS" id="PR00738">
    <property type="entry name" value="GLHYDRLASE20"/>
</dbReference>
<dbReference type="Pfam" id="PF13290">
    <property type="entry name" value="CHB_HEX_C_1"/>
    <property type="match status" value="1"/>
</dbReference>
<dbReference type="AlphaFoldDB" id="K4KJB1"/>
<comment type="catalytic activity">
    <reaction evidence="1">
        <text>Hydrolysis of terminal non-reducing N-acetyl-D-hexosamine residues in N-acetyl-beta-D-hexosaminides.</text>
        <dbReference type="EC" id="3.2.1.52"/>
    </reaction>
</comment>
<dbReference type="Pfam" id="PF00728">
    <property type="entry name" value="Glyco_hydro_20"/>
    <property type="match status" value="1"/>
</dbReference>
<feature type="domain" description="GH29D-like beta-sandwich" evidence="12">
    <location>
        <begin position="575"/>
        <end position="621"/>
    </location>
</feature>
<dbReference type="Pfam" id="PF02838">
    <property type="entry name" value="Glyco_hydro_20b"/>
    <property type="match status" value="1"/>
</dbReference>
<reference evidence="13 14" key="1">
    <citation type="journal article" date="2013" name="Genome Announc.">
        <title>Complete genome sequence of Simiduia agarivorans SA1(T), a marine bacterium able to degrade a variety of polysaccharides.</title>
        <authorList>
            <person name="Lin S.Y."/>
            <person name="Shieh W.Y."/>
            <person name="Chen J.S."/>
            <person name="Tang S.L."/>
        </authorList>
    </citation>
    <scope>NUCLEOTIDE SEQUENCE [LARGE SCALE GENOMIC DNA]</scope>
    <source>
        <strain evidence="14">DSM 21679 / JCM 13881 / BCRC 17597 / SA1</strain>
    </source>
</reference>
<evidence type="ECO:0000256" key="8">
    <source>
        <dbReference type="PIRSR" id="PIRSR625705-1"/>
    </source>
</evidence>
<dbReference type="PROSITE" id="PS51257">
    <property type="entry name" value="PROKAR_LIPOPROTEIN"/>
    <property type="match status" value="1"/>
</dbReference>
<feature type="domain" description="Glycoside hydrolase family 20 catalytic" evidence="10">
    <location>
        <begin position="182"/>
        <end position="528"/>
    </location>
</feature>
<dbReference type="eggNOG" id="COG3525">
    <property type="taxonomic scope" value="Bacteria"/>
</dbReference>
<evidence type="ECO:0000259" key="12">
    <source>
        <dbReference type="Pfam" id="PF13290"/>
    </source>
</evidence>
<dbReference type="InterPro" id="IPR029018">
    <property type="entry name" value="Hex-like_dom2"/>
</dbReference>
<dbReference type="InterPro" id="IPR017853">
    <property type="entry name" value="GH"/>
</dbReference>
<evidence type="ECO:0000256" key="4">
    <source>
        <dbReference type="ARBA" id="ARBA00022801"/>
    </source>
</evidence>
<dbReference type="RefSeq" id="WP_015046251.1">
    <property type="nucleotide sequence ID" value="NC_018868.3"/>
</dbReference>
<dbReference type="PANTHER" id="PTHR22600:SF57">
    <property type="entry name" value="BETA-N-ACETYLHEXOSAMINIDASE"/>
    <property type="match status" value="1"/>
</dbReference>
<dbReference type="SUPFAM" id="SSF51445">
    <property type="entry name" value="(Trans)glycosidases"/>
    <property type="match status" value="1"/>
</dbReference>
<dbReference type="CDD" id="cd06563">
    <property type="entry name" value="GH20_chitobiase-like"/>
    <property type="match status" value="1"/>
</dbReference>
<dbReference type="InterPro" id="IPR059177">
    <property type="entry name" value="GH29D-like_dom"/>
</dbReference>
<feature type="signal peptide" evidence="9">
    <location>
        <begin position="1"/>
        <end position="24"/>
    </location>
</feature>
<organism evidence="13 14">
    <name type="scientific">Simiduia agarivorans (strain DSM 21679 / JCM 13881 / BCRC 17597 / SA1)</name>
    <dbReference type="NCBI Taxonomy" id="1117647"/>
    <lineage>
        <taxon>Bacteria</taxon>
        <taxon>Pseudomonadati</taxon>
        <taxon>Pseudomonadota</taxon>
        <taxon>Gammaproteobacteria</taxon>
        <taxon>Cellvibrionales</taxon>
        <taxon>Cellvibrionaceae</taxon>
        <taxon>Simiduia</taxon>
    </lineage>
</organism>
<dbReference type="PANTHER" id="PTHR22600">
    <property type="entry name" value="BETA-HEXOSAMINIDASE"/>
    <property type="match status" value="1"/>
</dbReference>
<evidence type="ECO:0000256" key="6">
    <source>
        <dbReference type="ARBA" id="ARBA00030512"/>
    </source>
</evidence>
<dbReference type="GO" id="GO:0016020">
    <property type="term" value="C:membrane"/>
    <property type="evidence" value="ECO:0007669"/>
    <property type="project" value="TreeGrafter"/>
</dbReference>
<sequence length="790" mass="87443">MINRTLLTAIALVLMLAGCGGDNTATKPAAVKQKLDSDFLLAEESVSAAIIPKPREMIRGQGAFAINAGTRLVAHPDVQDLADYLRQQFSPATGYTFPLADASETQNVIRLELADVGSANGEAYKLSVSLSEIRISAASKAGLFWGVQSLRQLMPADIEINAPINRSQWLVPVLEIQDEPAFSYRGMHLDVSRTFFPVEFIRQYIDLLALHKLNYLHWHLTDDQGWRIEIKAFPKLTSIGAWRTATVVGHTYDRDGLYDNQSLGGFYTQAQIRELVAYAQARQVTIIPEIDIPGHASAILAAYPEFGCTGEMADVQSNFGVFPEVLCPTETTFAFLDQVFAEVAGLFPSPYIHVGGDEVKTEQWQSCDSCNALMEREGLKDYMALQGYIIKRVEASINKLGKQIIGWDEILEGDVNPSATITSWRGIEGAIHAAREGHDAIMAPGSHLYFDHYQSRSIDEPLAIHGLTPVSETYSFSVIPEELAQDPAAKRILGAQGHLWTEYVRTPAKAQYMVLPRMSALAEVVWTDASQKSWPDFARRLPKMFDRFEAAGLNYATSVYAVNAQIESVPDGFLVRLDSDMPDAVIRYTTDGSLPGINSPVYREPIRVKAGLLRAKAQDPQTGRLFNERRITLVDHLARGAKVVLSTDADRAWNKQPEQTLVDGVLSRDQIFQLDDWATFNEGGLVAELDLLQVKQLSLVNIGFNAGRFRHFYAPTKLTVELSEAGDVWQKVGELGQAKLAAESLSATVTFNTQAARYVRVTAENGAQRYSTEHRAPVPVTLYFDEIIVK</sequence>
<evidence type="ECO:0000256" key="9">
    <source>
        <dbReference type="SAM" id="SignalP"/>
    </source>
</evidence>
<evidence type="ECO:0000256" key="5">
    <source>
        <dbReference type="ARBA" id="ARBA00023295"/>
    </source>
</evidence>
<keyword evidence="4 13" id="KW-0378">Hydrolase</keyword>
<comment type="similarity">
    <text evidence="2">Belongs to the glycosyl hydrolase 20 family.</text>
</comment>
<evidence type="ECO:0000256" key="2">
    <source>
        <dbReference type="ARBA" id="ARBA00006285"/>
    </source>
</evidence>
<dbReference type="STRING" id="1117647.M5M_04355"/>
<gene>
    <name evidence="13" type="ordered locus">M5M_04355</name>
</gene>
<proteinExistence type="inferred from homology"/>
<feature type="active site" description="Proton donor" evidence="8">
    <location>
        <position position="358"/>
    </location>
</feature>
<evidence type="ECO:0000259" key="11">
    <source>
        <dbReference type="Pfam" id="PF02838"/>
    </source>
</evidence>
<evidence type="ECO:0000313" key="13">
    <source>
        <dbReference type="EMBL" id="AFU98078.1"/>
    </source>
</evidence>
<dbReference type="GO" id="GO:0004563">
    <property type="term" value="F:beta-N-acetylhexosaminidase activity"/>
    <property type="evidence" value="ECO:0007669"/>
    <property type="project" value="UniProtKB-EC"/>
</dbReference>
<evidence type="ECO:0000256" key="3">
    <source>
        <dbReference type="ARBA" id="ARBA00012663"/>
    </source>
</evidence>
<dbReference type="Gene3D" id="2.60.120.260">
    <property type="entry name" value="Galactose-binding domain-like"/>
    <property type="match status" value="1"/>
</dbReference>
<dbReference type="InterPro" id="IPR015882">
    <property type="entry name" value="HEX_bac_N"/>
</dbReference>
<keyword evidence="14" id="KW-1185">Reference proteome</keyword>
<keyword evidence="5" id="KW-0326">Glycosidase</keyword>
<dbReference type="OrthoDB" id="9763537at2"/>
<name>K4KJB1_SIMAS</name>
<evidence type="ECO:0000256" key="1">
    <source>
        <dbReference type="ARBA" id="ARBA00001231"/>
    </source>
</evidence>
<dbReference type="KEGG" id="saga:M5M_04355"/>
<feature type="chain" id="PRO_5003878216" description="beta-N-acetylhexosaminidase" evidence="9">
    <location>
        <begin position="25"/>
        <end position="790"/>
    </location>
</feature>